<gene>
    <name evidence="1" type="ORF">METZ01_LOCUS330308</name>
</gene>
<evidence type="ECO:0000313" key="1">
    <source>
        <dbReference type="EMBL" id="SVC77454.1"/>
    </source>
</evidence>
<sequence length="49" mass="5579">MADRGERHSEMFGGQGVSKADHRYVFWYFYALIEQSACGTDRHQIVGGN</sequence>
<feature type="non-terminal residue" evidence="1">
    <location>
        <position position="49"/>
    </location>
</feature>
<protein>
    <submittedName>
        <fullName evidence="1">Uncharacterized protein</fullName>
    </submittedName>
</protein>
<dbReference type="EMBL" id="UINC01110145">
    <property type="protein sequence ID" value="SVC77454.1"/>
    <property type="molecule type" value="Genomic_DNA"/>
</dbReference>
<accession>A0A382PVU5</accession>
<dbReference type="AlphaFoldDB" id="A0A382PVU5"/>
<reference evidence="1" key="1">
    <citation type="submission" date="2018-05" db="EMBL/GenBank/DDBJ databases">
        <authorList>
            <person name="Lanie J.A."/>
            <person name="Ng W.-L."/>
            <person name="Kazmierczak K.M."/>
            <person name="Andrzejewski T.M."/>
            <person name="Davidsen T.M."/>
            <person name="Wayne K.J."/>
            <person name="Tettelin H."/>
            <person name="Glass J.I."/>
            <person name="Rusch D."/>
            <person name="Podicherti R."/>
            <person name="Tsui H.-C.T."/>
            <person name="Winkler M.E."/>
        </authorList>
    </citation>
    <scope>NUCLEOTIDE SEQUENCE</scope>
</reference>
<name>A0A382PVU5_9ZZZZ</name>
<organism evidence="1">
    <name type="scientific">marine metagenome</name>
    <dbReference type="NCBI Taxonomy" id="408172"/>
    <lineage>
        <taxon>unclassified sequences</taxon>
        <taxon>metagenomes</taxon>
        <taxon>ecological metagenomes</taxon>
    </lineage>
</organism>
<proteinExistence type="predicted"/>